<dbReference type="AlphaFoldDB" id="A0A9K3GPH4"/>
<feature type="non-terminal residue" evidence="2">
    <location>
        <position position="148"/>
    </location>
</feature>
<protein>
    <recommendedName>
        <fullName evidence="1">Protein kinase domain-containing protein</fullName>
    </recommendedName>
</protein>
<gene>
    <name evidence="2" type="ORF">KIPB_013207</name>
</gene>
<evidence type="ECO:0000313" key="2">
    <source>
        <dbReference type="EMBL" id="GIQ90418.1"/>
    </source>
</evidence>
<comment type="caution">
    <text evidence="2">The sequence shown here is derived from an EMBL/GenBank/DDBJ whole genome shotgun (WGS) entry which is preliminary data.</text>
</comment>
<accession>A0A9K3GPH4</accession>
<dbReference type="Gene3D" id="1.10.510.10">
    <property type="entry name" value="Transferase(Phosphotransferase) domain 1"/>
    <property type="match status" value="1"/>
</dbReference>
<dbReference type="InterPro" id="IPR000719">
    <property type="entry name" value="Prot_kinase_dom"/>
</dbReference>
<evidence type="ECO:0000313" key="3">
    <source>
        <dbReference type="Proteomes" id="UP000265618"/>
    </source>
</evidence>
<dbReference type="EMBL" id="BDIP01006156">
    <property type="protein sequence ID" value="GIQ90418.1"/>
    <property type="molecule type" value="Genomic_DNA"/>
</dbReference>
<evidence type="ECO:0000259" key="1">
    <source>
        <dbReference type="PROSITE" id="PS50011"/>
    </source>
</evidence>
<organism evidence="2 3">
    <name type="scientific">Kipferlia bialata</name>
    <dbReference type="NCBI Taxonomy" id="797122"/>
    <lineage>
        <taxon>Eukaryota</taxon>
        <taxon>Metamonada</taxon>
        <taxon>Carpediemonas-like organisms</taxon>
        <taxon>Kipferlia</taxon>
    </lineage>
</organism>
<dbReference type="Pfam" id="PF00069">
    <property type="entry name" value="Pkinase"/>
    <property type="match status" value="1"/>
</dbReference>
<dbReference type="GO" id="GO:0005524">
    <property type="term" value="F:ATP binding"/>
    <property type="evidence" value="ECO:0007669"/>
    <property type="project" value="InterPro"/>
</dbReference>
<feature type="non-terminal residue" evidence="2">
    <location>
        <position position="1"/>
    </location>
</feature>
<dbReference type="Proteomes" id="UP000265618">
    <property type="component" value="Unassembled WGS sequence"/>
</dbReference>
<dbReference type="GO" id="GO:0004672">
    <property type="term" value="F:protein kinase activity"/>
    <property type="evidence" value="ECO:0007669"/>
    <property type="project" value="InterPro"/>
</dbReference>
<dbReference type="Gene3D" id="3.30.200.20">
    <property type="entry name" value="Phosphorylase Kinase, domain 1"/>
    <property type="match status" value="1"/>
</dbReference>
<reference evidence="2 3" key="1">
    <citation type="journal article" date="2018" name="PLoS ONE">
        <title>The draft genome of Kipferlia bialata reveals reductive genome evolution in fornicate parasites.</title>
        <authorList>
            <person name="Tanifuji G."/>
            <person name="Takabayashi S."/>
            <person name="Kume K."/>
            <person name="Takagi M."/>
            <person name="Nakayama T."/>
            <person name="Kamikawa R."/>
            <person name="Inagaki Y."/>
            <person name="Hashimoto T."/>
        </authorList>
    </citation>
    <scope>NUCLEOTIDE SEQUENCE [LARGE SCALE GENOMIC DNA]</scope>
    <source>
        <strain evidence="2">NY0173</strain>
    </source>
</reference>
<proteinExistence type="predicted"/>
<dbReference type="PROSITE" id="PS50011">
    <property type="entry name" value="PROTEIN_KINASE_DOM"/>
    <property type="match status" value="1"/>
</dbReference>
<dbReference type="SUPFAM" id="SSF56112">
    <property type="entry name" value="Protein kinase-like (PK-like)"/>
    <property type="match status" value="1"/>
</dbReference>
<sequence>VQKVGTNELYACKFMKNCEERAENWEEYQKIIRETDILTQLQSGREMCPYILRLHDAFVTCVSGSDASPSSLTDSLQKRIVSDKTLVLITELLDGEELTVTVQRRKEDRSSVSVDMVLDIIRQLLTAVVYCHDQNIIHRDIKVWTSYI</sequence>
<dbReference type="InterPro" id="IPR011009">
    <property type="entry name" value="Kinase-like_dom_sf"/>
</dbReference>
<dbReference type="OrthoDB" id="336747at2759"/>
<dbReference type="PANTHER" id="PTHR24347">
    <property type="entry name" value="SERINE/THREONINE-PROTEIN KINASE"/>
    <property type="match status" value="1"/>
</dbReference>
<keyword evidence="3" id="KW-1185">Reference proteome</keyword>
<name>A0A9K3GPH4_9EUKA</name>
<feature type="domain" description="Protein kinase" evidence="1">
    <location>
        <begin position="1"/>
        <end position="148"/>
    </location>
</feature>